<dbReference type="EMBL" id="BEYU01000025">
    <property type="protein sequence ID" value="GBG26833.1"/>
    <property type="molecule type" value="Genomic_DNA"/>
</dbReference>
<comment type="caution">
    <text evidence="2">The sequence shown here is derived from an EMBL/GenBank/DDBJ whole genome shotgun (WGS) entry which is preliminary data.</text>
</comment>
<accession>A0A2R5GDU6</accession>
<proteinExistence type="predicted"/>
<protein>
    <submittedName>
        <fullName evidence="2">Uncharacterized protein</fullName>
    </submittedName>
</protein>
<evidence type="ECO:0000313" key="3">
    <source>
        <dbReference type="Proteomes" id="UP000241890"/>
    </source>
</evidence>
<name>A0A2R5GDU6_9STRA</name>
<feature type="region of interest" description="Disordered" evidence="1">
    <location>
        <begin position="145"/>
        <end position="176"/>
    </location>
</feature>
<dbReference type="Proteomes" id="UP000241890">
    <property type="component" value="Unassembled WGS sequence"/>
</dbReference>
<evidence type="ECO:0000313" key="2">
    <source>
        <dbReference type="EMBL" id="GBG26833.1"/>
    </source>
</evidence>
<organism evidence="2 3">
    <name type="scientific">Hondaea fermentalgiana</name>
    <dbReference type="NCBI Taxonomy" id="2315210"/>
    <lineage>
        <taxon>Eukaryota</taxon>
        <taxon>Sar</taxon>
        <taxon>Stramenopiles</taxon>
        <taxon>Bigyra</taxon>
        <taxon>Labyrinthulomycetes</taxon>
        <taxon>Thraustochytrida</taxon>
        <taxon>Thraustochytriidae</taxon>
        <taxon>Hondaea</taxon>
    </lineage>
</organism>
<feature type="compositionally biased region" description="Low complexity" evidence="1">
    <location>
        <begin position="90"/>
        <end position="100"/>
    </location>
</feature>
<feature type="compositionally biased region" description="Basic and acidic residues" evidence="1">
    <location>
        <begin position="155"/>
        <end position="176"/>
    </location>
</feature>
<sequence length="176" mass="19552">MDDDEEEKRQLEKFAADLLKVVDQDDEFFIQHDGSGEEIDDDIEFAAGMSFEAQLERLNLETGRELEETLRKLERQLQGLEPLEGRKESSSSSSSSNTSSHGGYGDDEDDPYANVRDGVSHAMTQPASVEEWRTAYPDLCKPGGKLFILGPSKTDQGETDEKNYLGRAEAKKADAA</sequence>
<gene>
    <name evidence="2" type="ORF">FCC1311_030552</name>
</gene>
<dbReference type="AlphaFoldDB" id="A0A2R5GDU6"/>
<feature type="region of interest" description="Disordered" evidence="1">
    <location>
        <begin position="72"/>
        <end position="127"/>
    </location>
</feature>
<dbReference type="InParanoid" id="A0A2R5GDU6"/>
<evidence type="ECO:0000256" key="1">
    <source>
        <dbReference type="SAM" id="MobiDB-lite"/>
    </source>
</evidence>
<reference evidence="2 3" key="1">
    <citation type="submission" date="2017-12" db="EMBL/GenBank/DDBJ databases">
        <title>Sequencing, de novo assembly and annotation of complete genome of a new Thraustochytrid species, strain FCC1311.</title>
        <authorList>
            <person name="Sedici K."/>
            <person name="Godart F."/>
            <person name="Aiese Cigliano R."/>
            <person name="Sanseverino W."/>
            <person name="Barakat M."/>
            <person name="Ortet P."/>
            <person name="Marechal E."/>
            <person name="Cagnac O."/>
            <person name="Amato A."/>
        </authorList>
    </citation>
    <scope>NUCLEOTIDE SEQUENCE [LARGE SCALE GENOMIC DNA]</scope>
</reference>
<keyword evidence="3" id="KW-1185">Reference proteome</keyword>